<gene>
    <name evidence="1" type="ORF">Tco_0840436</name>
</gene>
<evidence type="ECO:0000313" key="2">
    <source>
        <dbReference type="Proteomes" id="UP001151760"/>
    </source>
</evidence>
<accession>A0ABQ5AVE6</accession>
<dbReference type="EMBL" id="BQNB010012629">
    <property type="protein sequence ID" value="GJT05974.1"/>
    <property type="molecule type" value="Genomic_DNA"/>
</dbReference>
<name>A0ABQ5AVE6_9ASTR</name>
<reference evidence="1" key="2">
    <citation type="submission" date="2022-01" db="EMBL/GenBank/DDBJ databases">
        <authorList>
            <person name="Yamashiro T."/>
            <person name="Shiraishi A."/>
            <person name="Satake H."/>
            <person name="Nakayama K."/>
        </authorList>
    </citation>
    <scope>NUCLEOTIDE SEQUENCE</scope>
</reference>
<protein>
    <submittedName>
        <fullName evidence="1">ALP1-like protein</fullName>
    </submittedName>
</protein>
<proteinExistence type="predicted"/>
<sequence length="145" mass="17090">MNPNYDESEYVSEDDNESDIWFMTKALDLHEMMEQEEMGLTSNSREPINCEYDVAEERLIRDYFSDHPKFSECVKCSKLRHSQFGRGDKKYPRIMLEAVASQEDIAHAAPFQVNGVQYEKEYYLDPTTIFQQLPLGSWSSRLHQY</sequence>
<dbReference type="Proteomes" id="UP001151760">
    <property type="component" value="Unassembled WGS sequence"/>
</dbReference>
<keyword evidence="2" id="KW-1185">Reference proteome</keyword>
<comment type="caution">
    <text evidence="1">The sequence shown here is derived from an EMBL/GenBank/DDBJ whole genome shotgun (WGS) entry which is preliminary data.</text>
</comment>
<reference evidence="1" key="1">
    <citation type="journal article" date="2022" name="Int. J. Mol. Sci.">
        <title>Draft Genome of Tanacetum Coccineum: Genomic Comparison of Closely Related Tanacetum-Family Plants.</title>
        <authorList>
            <person name="Yamashiro T."/>
            <person name="Shiraishi A."/>
            <person name="Nakayama K."/>
            <person name="Satake H."/>
        </authorList>
    </citation>
    <scope>NUCLEOTIDE SEQUENCE</scope>
</reference>
<evidence type="ECO:0000313" key="1">
    <source>
        <dbReference type="EMBL" id="GJT05974.1"/>
    </source>
</evidence>
<organism evidence="1 2">
    <name type="scientific">Tanacetum coccineum</name>
    <dbReference type="NCBI Taxonomy" id="301880"/>
    <lineage>
        <taxon>Eukaryota</taxon>
        <taxon>Viridiplantae</taxon>
        <taxon>Streptophyta</taxon>
        <taxon>Embryophyta</taxon>
        <taxon>Tracheophyta</taxon>
        <taxon>Spermatophyta</taxon>
        <taxon>Magnoliopsida</taxon>
        <taxon>eudicotyledons</taxon>
        <taxon>Gunneridae</taxon>
        <taxon>Pentapetalae</taxon>
        <taxon>asterids</taxon>
        <taxon>campanulids</taxon>
        <taxon>Asterales</taxon>
        <taxon>Asteraceae</taxon>
        <taxon>Asteroideae</taxon>
        <taxon>Anthemideae</taxon>
        <taxon>Anthemidinae</taxon>
        <taxon>Tanacetum</taxon>
    </lineage>
</organism>